<name>A0ACC2UCX3_9FUNG</name>
<proteinExistence type="predicted"/>
<keyword evidence="2" id="KW-1185">Reference proteome</keyword>
<sequence length="109" mass="12013">MKSLFINLLASQAFGAALNKHHLNGGYWYPSSYSTSIRDSHYPSKPFGRYVQSYFPQYQPVPKANVVNCSDGACQTDKSIKPSSFDAHALEGVPGELAERKDGDIDQAK</sequence>
<evidence type="ECO:0000313" key="1">
    <source>
        <dbReference type="EMBL" id="KAJ9084644.1"/>
    </source>
</evidence>
<protein>
    <submittedName>
        <fullName evidence="1">Uncharacterized protein</fullName>
    </submittedName>
</protein>
<reference evidence="1" key="1">
    <citation type="submission" date="2022-04" db="EMBL/GenBank/DDBJ databases">
        <title>Genome of the entomopathogenic fungus Entomophthora muscae.</title>
        <authorList>
            <person name="Elya C."/>
            <person name="Lovett B.R."/>
            <person name="Lee E."/>
            <person name="Macias A.M."/>
            <person name="Hajek A.E."/>
            <person name="De Bivort B.L."/>
            <person name="Kasson M.T."/>
            <person name="De Fine Licht H.H."/>
            <person name="Stajich J.E."/>
        </authorList>
    </citation>
    <scope>NUCLEOTIDE SEQUENCE</scope>
    <source>
        <strain evidence="1">Berkeley</strain>
    </source>
</reference>
<comment type="caution">
    <text evidence="1">The sequence shown here is derived from an EMBL/GenBank/DDBJ whole genome shotgun (WGS) entry which is preliminary data.</text>
</comment>
<evidence type="ECO:0000313" key="2">
    <source>
        <dbReference type="Proteomes" id="UP001165960"/>
    </source>
</evidence>
<gene>
    <name evidence="1" type="ORF">DSO57_1022243</name>
</gene>
<dbReference type="EMBL" id="QTSX02000821">
    <property type="protein sequence ID" value="KAJ9084644.1"/>
    <property type="molecule type" value="Genomic_DNA"/>
</dbReference>
<accession>A0ACC2UCX3</accession>
<dbReference type="Proteomes" id="UP001165960">
    <property type="component" value="Unassembled WGS sequence"/>
</dbReference>
<organism evidence="1 2">
    <name type="scientific">Entomophthora muscae</name>
    <dbReference type="NCBI Taxonomy" id="34485"/>
    <lineage>
        <taxon>Eukaryota</taxon>
        <taxon>Fungi</taxon>
        <taxon>Fungi incertae sedis</taxon>
        <taxon>Zoopagomycota</taxon>
        <taxon>Entomophthoromycotina</taxon>
        <taxon>Entomophthoromycetes</taxon>
        <taxon>Entomophthorales</taxon>
        <taxon>Entomophthoraceae</taxon>
        <taxon>Entomophthora</taxon>
    </lineage>
</organism>